<reference evidence="1 2" key="1">
    <citation type="submission" date="2020-04" db="EMBL/GenBank/DDBJ databases">
        <title>Advantages and limits of metagenomic assembly and binning of a giant virus.</title>
        <authorList>
            <person name="Schulz F."/>
            <person name="Andreani J."/>
            <person name="Francis R."/>
            <person name="Boudjemaa H."/>
            <person name="Bou Khalil J.Y."/>
            <person name="Lee J."/>
            <person name="La Scola B."/>
            <person name="Woyke T."/>
        </authorList>
    </citation>
    <scope>NUCLEOTIDE SEQUENCE [LARGE SCALE GENOMIC DNA]</scope>
    <source>
        <strain evidence="1 2">FV1/VV64</strain>
    </source>
</reference>
<dbReference type="EMBL" id="MT418680">
    <property type="protein sequence ID" value="QKF94474.1"/>
    <property type="molecule type" value="Genomic_DNA"/>
</dbReference>
<name>A0A7D3UW03_9VIRU</name>
<keyword evidence="2" id="KW-1185">Reference proteome</keyword>
<sequence>MEAEQMVEDHLNLRRIPYKRNVIIRDKKLTVAEYDFIIPNAVIEVKSGSFDLNFKKGIDKLITQLERILRFIPKHFTLYYFFVNQLNDEVYDLLSTYNIKIMYDLNDLEYDMTGYTYYTRDTAVVRSLVNLDNSKFSSFNKDHNILTIPKYIYYRAVASMSDIELYKLNKINLYFTNDEPEKYIYLTGRKLSPNKESLWNIFYEYVPYTKPDYASRMLLFNLITDICQKCNEIKYDECIENNVCSKCTGFKNKKRKPDIMLPIESTKKKMRLLEKDCVIS</sequence>
<dbReference type="Proteomes" id="UP001162001">
    <property type="component" value="Segment"/>
</dbReference>
<evidence type="ECO:0000313" key="2">
    <source>
        <dbReference type="Proteomes" id="UP001162001"/>
    </source>
</evidence>
<protein>
    <submittedName>
        <fullName evidence="1">Uncharacterized protein</fullName>
    </submittedName>
</protein>
<gene>
    <name evidence="1" type="ORF">Fadolivirus_1_1016</name>
</gene>
<organism evidence="1 2">
    <name type="scientific">Fadolivirus FV1/VV64</name>
    <dbReference type="NCBI Taxonomy" id="3070911"/>
    <lineage>
        <taxon>Viruses</taxon>
        <taxon>Varidnaviria</taxon>
        <taxon>Bamfordvirae</taxon>
        <taxon>Nucleocytoviricota</taxon>
        <taxon>Megaviricetes</taxon>
        <taxon>Imitervirales</taxon>
        <taxon>Mimiviridae</taxon>
        <taxon>Klosneuvirinae</taxon>
        <taxon>Fadolivirus</taxon>
        <taxon>Fadolivirus algeromassiliense</taxon>
    </lineage>
</organism>
<evidence type="ECO:0000313" key="1">
    <source>
        <dbReference type="EMBL" id="QKF94474.1"/>
    </source>
</evidence>
<proteinExistence type="predicted"/>
<accession>A0A7D3UW03</accession>